<dbReference type="InterPro" id="IPR021848">
    <property type="entry name" value="HODM_asu-like"/>
</dbReference>
<reference evidence="1 2" key="1">
    <citation type="journal article" date="2022" name="Int. J. Syst. Evol. Microbiol.">
        <title>Noviherbaspirillum aridicola sp. nov., isolated from an arid soil in Pakistan.</title>
        <authorList>
            <person name="Khan I.U."/>
            <person name="Saqib M."/>
            <person name="Amin A."/>
            <person name="Hussain F."/>
            <person name="Li L."/>
            <person name="Liu Y.H."/>
            <person name="Fang B.Z."/>
            <person name="Ahmed I."/>
            <person name="Li W.J."/>
        </authorList>
    </citation>
    <scope>NUCLEOTIDE SEQUENCE [LARGE SCALE GENOMIC DNA]</scope>
    <source>
        <strain evidence="1 2">NCCP-691</strain>
    </source>
</reference>
<dbReference type="Proteomes" id="UP000887222">
    <property type="component" value="Unassembled WGS sequence"/>
</dbReference>
<proteinExistence type="predicted"/>
<name>A0ABQ4PZZ8_9BURK</name>
<gene>
    <name evidence="1" type="ORF">NCCP691_03600</name>
</gene>
<sequence>MELHGVDPQDCTPDSSLLDALPADHMLRYPVVPKTVMINAWRPGMRWLSLDATYPPQIARRLALLRDRPQMVLGRLPGDEVRKAEIELRDSVMNALLADYPGHFRRDGDRVVSLLTGIAVDVGNRGADPLAAIALMASEDMLLLMPRPAADGAATYLLAAGALLFPNDWSLDSHFREPEPPETGAAHSAWAARRAASRRAARLGKTPREIHDGRVAHYMAHFADRVDQYFARMPAGSMSWRRNWGMRLTDELFLHADLSVEVPESSADNWAEHGYLRSEHETFTKLAGSGAVVFSIKTYLWKLSDLVREPSALAALLEADRNLSPLMAEYRADSLPGFRAFLARHAPPAGLP</sequence>
<dbReference type="Pfam" id="PF11927">
    <property type="entry name" value="HODM_asu-like"/>
    <property type="match status" value="2"/>
</dbReference>
<evidence type="ECO:0000313" key="1">
    <source>
        <dbReference type="EMBL" id="GIZ50346.1"/>
    </source>
</evidence>
<dbReference type="EMBL" id="BPMK01000001">
    <property type="protein sequence ID" value="GIZ50346.1"/>
    <property type="molecule type" value="Genomic_DNA"/>
</dbReference>
<evidence type="ECO:0000313" key="2">
    <source>
        <dbReference type="Proteomes" id="UP000887222"/>
    </source>
</evidence>
<dbReference type="RefSeq" id="WP_220806509.1">
    <property type="nucleotide sequence ID" value="NZ_BPMK01000001.1"/>
</dbReference>
<keyword evidence="2" id="KW-1185">Reference proteome</keyword>
<protein>
    <submittedName>
        <fullName evidence="1">Uncharacterized protein</fullName>
    </submittedName>
</protein>
<accession>A0ABQ4PZZ8</accession>
<comment type="caution">
    <text evidence="1">The sequence shown here is derived from an EMBL/GenBank/DDBJ whole genome shotgun (WGS) entry which is preliminary data.</text>
</comment>
<organism evidence="1 2">
    <name type="scientific">Noviherbaspirillum aridicola</name>
    <dbReference type="NCBI Taxonomy" id="2849687"/>
    <lineage>
        <taxon>Bacteria</taxon>
        <taxon>Pseudomonadati</taxon>
        <taxon>Pseudomonadota</taxon>
        <taxon>Betaproteobacteria</taxon>
        <taxon>Burkholderiales</taxon>
        <taxon>Oxalobacteraceae</taxon>
        <taxon>Noviherbaspirillum</taxon>
    </lineage>
</organism>